<reference evidence="1 2" key="1">
    <citation type="journal article" date="2019" name="Sci. Rep.">
        <title>Orb-weaving spider Araneus ventricosus genome elucidates the spidroin gene catalogue.</title>
        <authorList>
            <person name="Kono N."/>
            <person name="Nakamura H."/>
            <person name="Ohtoshi R."/>
            <person name="Moran D.A.P."/>
            <person name="Shinohara A."/>
            <person name="Yoshida Y."/>
            <person name="Fujiwara M."/>
            <person name="Mori M."/>
            <person name="Tomita M."/>
            <person name="Arakawa K."/>
        </authorList>
    </citation>
    <scope>NUCLEOTIDE SEQUENCE [LARGE SCALE GENOMIC DNA]</scope>
</reference>
<evidence type="ECO:0000313" key="1">
    <source>
        <dbReference type="EMBL" id="GBN75057.1"/>
    </source>
</evidence>
<sequence>MPKSEKASEVLGIRIEFTSDNLVLDQEYYILRLLKKHKMLDCNPSPIPIETKATAATFEKGNHFNGPYRELLGSILYLAYVSRPDILFAVNCLSQLQEHPTDTTWSALKIILRYLKDSKGVMRLGGRLENSQLPYSGKYPIILPSKGKLTEMIVRSPNWEGLWETNRKAFTYHFNHVAGNSKFSYEELLTQTTQIEAVLNSRPLTPLSADVDDLEVLTPVHFLIGRLITAISEPSLIDFETNLFGRELQSQSKQSGKDGSFHI</sequence>
<gene>
    <name evidence="1" type="ORF">AVEN_7208_1</name>
</gene>
<dbReference type="PANTHER" id="PTHR47331:SF1">
    <property type="entry name" value="GAG-LIKE PROTEIN"/>
    <property type="match status" value="1"/>
</dbReference>
<dbReference type="Proteomes" id="UP000499080">
    <property type="component" value="Unassembled WGS sequence"/>
</dbReference>
<proteinExistence type="predicted"/>
<dbReference type="AlphaFoldDB" id="A0A4Y2RGZ2"/>
<dbReference type="OrthoDB" id="413361at2759"/>
<accession>A0A4Y2RGZ2</accession>
<name>A0A4Y2RGZ2_ARAVE</name>
<comment type="caution">
    <text evidence="1">The sequence shown here is derived from an EMBL/GenBank/DDBJ whole genome shotgun (WGS) entry which is preliminary data.</text>
</comment>
<dbReference type="EMBL" id="BGPR01017081">
    <property type="protein sequence ID" value="GBN75057.1"/>
    <property type="molecule type" value="Genomic_DNA"/>
</dbReference>
<evidence type="ECO:0000313" key="2">
    <source>
        <dbReference type="Proteomes" id="UP000499080"/>
    </source>
</evidence>
<organism evidence="1 2">
    <name type="scientific">Araneus ventricosus</name>
    <name type="common">Orbweaver spider</name>
    <name type="synonym">Epeira ventricosa</name>
    <dbReference type="NCBI Taxonomy" id="182803"/>
    <lineage>
        <taxon>Eukaryota</taxon>
        <taxon>Metazoa</taxon>
        <taxon>Ecdysozoa</taxon>
        <taxon>Arthropoda</taxon>
        <taxon>Chelicerata</taxon>
        <taxon>Arachnida</taxon>
        <taxon>Araneae</taxon>
        <taxon>Araneomorphae</taxon>
        <taxon>Entelegynae</taxon>
        <taxon>Araneoidea</taxon>
        <taxon>Araneidae</taxon>
        <taxon>Araneus</taxon>
    </lineage>
</organism>
<keyword evidence="2" id="KW-1185">Reference proteome</keyword>
<evidence type="ECO:0008006" key="3">
    <source>
        <dbReference type="Google" id="ProtNLM"/>
    </source>
</evidence>
<protein>
    <recommendedName>
        <fullName evidence="3">Copia protein</fullName>
    </recommendedName>
</protein>
<dbReference type="PANTHER" id="PTHR47331">
    <property type="entry name" value="PHD-TYPE DOMAIN-CONTAINING PROTEIN"/>
    <property type="match status" value="1"/>
</dbReference>